<organism evidence="2">
    <name type="scientific">Albugo laibachii Nc14</name>
    <dbReference type="NCBI Taxonomy" id="890382"/>
    <lineage>
        <taxon>Eukaryota</taxon>
        <taxon>Sar</taxon>
        <taxon>Stramenopiles</taxon>
        <taxon>Oomycota</taxon>
        <taxon>Peronosporomycetes</taxon>
        <taxon>Albuginales</taxon>
        <taxon>Albuginaceae</taxon>
        <taxon>Albugo</taxon>
    </lineage>
</organism>
<dbReference type="HOGENOM" id="CLU_1689930_0_0_1"/>
<reference evidence="2" key="1">
    <citation type="journal article" date="2011" name="PLoS Biol.">
        <title>Gene gain and loss during evolution of obligate parasitism in the white rust pathogen of Arabidopsis thaliana.</title>
        <authorList>
            <person name="Kemen E."/>
            <person name="Gardiner A."/>
            <person name="Schultz-Larsen T."/>
            <person name="Kemen A.C."/>
            <person name="Balmuth A.L."/>
            <person name="Robert-Seilaniantz A."/>
            <person name="Bailey K."/>
            <person name="Holub E."/>
            <person name="Studholme D.J."/>
            <person name="Maclean D."/>
            <person name="Jones J.D."/>
        </authorList>
    </citation>
    <scope>NUCLEOTIDE SEQUENCE</scope>
</reference>
<dbReference type="SUPFAM" id="SSF56112">
    <property type="entry name" value="Protein kinase-like (PK-like)"/>
    <property type="match status" value="1"/>
</dbReference>
<proteinExistence type="predicted"/>
<name>F0W5S6_9STRA</name>
<feature type="domain" description="Protein kinase" evidence="1">
    <location>
        <begin position="1"/>
        <end position="156"/>
    </location>
</feature>
<dbReference type="EMBL" id="FR824067">
    <property type="protein sequence ID" value="CCA16467.1"/>
    <property type="molecule type" value="Genomic_DNA"/>
</dbReference>
<evidence type="ECO:0000313" key="2">
    <source>
        <dbReference type="EMBL" id="CCA16467.1"/>
    </source>
</evidence>
<dbReference type="Gene3D" id="1.10.510.10">
    <property type="entry name" value="Transferase(Phosphotransferase) domain 1"/>
    <property type="match status" value="1"/>
</dbReference>
<dbReference type="AlphaFoldDB" id="F0W5S6"/>
<dbReference type="GO" id="GO:0005524">
    <property type="term" value="F:ATP binding"/>
    <property type="evidence" value="ECO:0007669"/>
    <property type="project" value="InterPro"/>
</dbReference>
<accession>F0W5S6</accession>
<sequence length="156" mass="17428">MREGLELKLEPVGFTKAPSSDLELIAALICVARALIGLHALGCVHRDIRWPNILCRGHNAYFLIDFGSAGYDGESVPEAFLDSKALDPYVGLDTERVYRSCHDMYQFGKLIKDTKDESLLGLRMNLLRAEAAKRYNVKEVLDILIMLQTRPSTDSG</sequence>
<dbReference type="InterPro" id="IPR011009">
    <property type="entry name" value="Kinase-like_dom_sf"/>
</dbReference>
<protein>
    <submittedName>
        <fullName evidence="2">AlNc14C22G2241 protein</fullName>
    </submittedName>
</protein>
<dbReference type="InterPro" id="IPR000719">
    <property type="entry name" value="Prot_kinase_dom"/>
</dbReference>
<gene>
    <name evidence="2" type="primary">AlNc14C22G2241</name>
    <name evidence="2" type="ORF">ALNC14_026100</name>
</gene>
<evidence type="ECO:0000259" key="1">
    <source>
        <dbReference type="PROSITE" id="PS50011"/>
    </source>
</evidence>
<dbReference type="GO" id="GO:0004672">
    <property type="term" value="F:protein kinase activity"/>
    <property type="evidence" value="ECO:0007669"/>
    <property type="project" value="InterPro"/>
</dbReference>
<dbReference type="PROSITE" id="PS50011">
    <property type="entry name" value="PROTEIN_KINASE_DOM"/>
    <property type="match status" value="1"/>
</dbReference>
<reference evidence="2" key="2">
    <citation type="submission" date="2011-02" db="EMBL/GenBank/DDBJ databases">
        <authorList>
            <person name="MacLean D."/>
        </authorList>
    </citation>
    <scope>NUCLEOTIDE SEQUENCE</scope>
</reference>